<keyword evidence="2" id="KW-1185">Reference proteome</keyword>
<sequence>MQFLLPEYEVPSVQPGVVSTVQQSDEFFSASAVQFMSLANEVPFSIVEPHYGSYEVPVVEPEMMSYPRISDGSIVQPYCGGYEAPVPASSTVSMKRAAKVDLLRNGEDSDMKRQKCDGKEYSDARPDWMKEFGNLFDSDFHQLMEAETLSPANEVPFANPGVPILEPYYGGYEAPVPVPASPDCVNEVGGGG</sequence>
<reference evidence="1" key="1">
    <citation type="submission" date="2018-01" db="EMBL/GenBank/DDBJ databases">
        <authorList>
            <person name="Mao J.F."/>
        </authorList>
    </citation>
    <scope>NUCLEOTIDE SEQUENCE</scope>
    <source>
        <strain evidence="1">Huo1</strain>
        <tissue evidence="1">Leaf</tissue>
    </source>
</reference>
<evidence type="ECO:0000313" key="2">
    <source>
        <dbReference type="Proteomes" id="UP000298416"/>
    </source>
</evidence>
<proteinExistence type="predicted"/>
<comment type="caution">
    <text evidence="1">The sequence shown here is derived from an EMBL/GenBank/DDBJ whole genome shotgun (WGS) entry which is preliminary data.</text>
</comment>
<dbReference type="Proteomes" id="UP000298416">
    <property type="component" value="Unassembled WGS sequence"/>
</dbReference>
<protein>
    <submittedName>
        <fullName evidence="1">Uncharacterized protein</fullName>
    </submittedName>
</protein>
<reference evidence="1" key="2">
    <citation type="submission" date="2020-08" db="EMBL/GenBank/DDBJ databases">
        <title>Plant Genome Project.</title>
        <authorList>
            <person name="Zhang R.-G."/>
        </authorList>
    </citation>
    <scope>NUCLEOTIDE SEQUENCE</scope>
    <source>
        <strain evidence="1">Huo1</strain>
        <tissue evidence="1">Leaf</tissue>
    </source>
</reference>
<accession>A0A8X8ZAY5</accession>
<evidence type="ECO:0000313" key="1">
    <source>
        <dbReference type="EMBL" id="KAG6397933.1"/>
    </source>
</evidence>
<gene>
    <name evidence="1" type="ORF">SASPL_139383</name>
</gene>
<dbReference type="EMBL" id="PNBA02000015">
    <property type="protein sequence ID" value="KAG6397933.1"/>
    <property type="molecule type" value="Genomic_DNA"/>
</dbReference>
<organism evidence="1">
    <name type="scientific">Salvia splendens</name>
    <name type="common">Scarlet sage</name>
    <dbReference type="NCBI Taxonomy" id="180675"/>
    <lineage>
        <taxon>Eukaryota</taxon>
        <taxon>Viridiplantae</taxon>
        <taxon>Streptophyta</taxon>
        <taxon>Embryophyta</taxon>
        <taxon>Tracheophyta</taxon>
        <taxon>Spermatophyta</taxon>
        <taxon>Magnoliopsida</taxon>
        <taxon>eudicotyledons</taxon>
        <taxon>Gunneridae</taxon>
        <taxon>Pentapetalae</taxon>
        <taxon>asterids</taxon>
        <taxon>lamiids</taxon>
        <taxon>Lamiales</taxon>
        <taxon>Lamiaceae</taxon>
        <taxon>Nepetoideae</taxon>
        <taxon>Mentheae</taxon>
        <taxon>Salviinae</taxon>
        <taxon>Salvia</taxon>
        <taxon>Salvia subgen. Calosphace</taxon>
        <taxon>core Calosphace</taxon>
    </lineage>
</organism>
<name>A0A8X8ZAY5_SALSN</name>
<dbReference type="AlphaFoldDB" id="A0A8X8ZAY5"/>